<feature type="domain" description="PBP" evidence="2">
    <location>
        <begin position="24"/>
        <end position="242"/>
    </location>
</feature>
<dbReference type="STRING" id="1123755.SAMN05444714_2430"/>
<dbReference type="Pfam" id="PF12849">
    <property type="entry name" value="PBP_like_2"/>
    <property type="match status" value="1"/>
</dbReference>
<evidence type="ECO:0000256" key="1">
    <source>
        <dbReference type="SAM" id="SignalP"/>
    </source>
</evidence>
<dbReference type="OrthoDB" id="186379at2"/>
<reference evidence="3 4" key="1">
    <citation type="submission" date="2016-10" db="EMBL/GenBank/DDBJ databases">
        <authorList>
            <person name="de Groot N.N."/>
        </authorList>
    </citation>
    <scope>NUCLEOTIDE SEQUENCE [LARGE SCALE GENOMIC DNA]</scope>
    <source>
        <strain evidence="3 4">DSM 29433</strain>
    </source>
</reference>
<keyword evidence="1" id="KW-0732">Signal</keyword>
<evidence type="ECO:0000259" key="2">
    <source>
        <dbReference type="Pfam" id="PF12849"/>
    </source>
</evidence>
<dbReference type="InterPro" id="IPR024370">
    <property type="entry name" value="PBP_domain"/>
</dbReference>
<dbReference type="Proteomes" id="UP000198926">
    <property type="component" value="Unassembled WGS sequence"/>
</dbReference>
<organism evidence="3 4">
    <name type="scientific">Yoonia litorea</name>
    <dbReference type="NCBI Taxonomy" id="1123755"/>
    <lineage>
        <taxon>Bacteria</taxon>
        <taxon>Pseudomonadati</taxon>
        <taxon>Pseudomonadota</taxon>
        <taxon>Alphaproteobacteria</taxon>
        <taxon>Rhodobacterales</taxon>
        <taxon>Paracoccaceae</taxon>
        <taxon>Yoonia</taxon>
    </lineage>
</organism>
<dbReference type="SUPFAM" id="SSF53850">
    <property type="entry name" value="Periplasmic binding protein-like II"/>
    <property type="match status" value="1"/>
</dbReference>
<dbReference type="PANTHER" id="PTHR37945">
    <property type="entry name" value="EXTRACELLULAR TUNGSTATE BINDING PROTEIN"/>
    <property type="match status" value="1"/>
</dbReference>
<dbReference type="RefSeq" id="WP_090208796.1">
    <property type="nucleotide sequence ID" value="NZ_FOZM01000002.1"/>
</dbReference>
<accession>A0A1I6MW58</accession>
<sequence length="268" mass="28641">MRLLATILLVLWPSVSLAENTMRMAVTTSFHNSGLADVLLPEIQNDLGLEVQLLIVGTGQAIKLGQAGDVDAILVHSRAAEEAFVAEGYGTHRREVMYNDFVIIGPAADPASVAGVETVTEALQRVAEAEAIFVSRGDDSGTHRKELSLWSSADLDVEAFGPHYRAVGAGMGAALNTAADMNAYILSDRASWLNFGNKADLALLFAGDPVLFNQYSFLPVNAELHPHVNAEAVAALEAWLTGPRAAELINSYTIDGETLFVFNATSED</sequence>
<feature type="chain" id="PRO_5011590358" evidence="1">
    <location>
        <begin position="19"/>
        <end position="268"/>
    </location>
</feature>
<protein>
    <submittedName>
        <fullName evidence="3">Tungstate transport system substrate-binding protein</fullName>
    </submittedName>
</protein>
<name>A0A1I6MW58_9RHOB</name>
<dbReference type="Gene3D" id="3.40.190.10">
    <property type="entry name" value="Periplasmic binding protein-like II"/>
    <property type="match status" value="2"/>
</dbReference>
<evidence type="ECO:0000313" key="4">
    <source>
        <dbReference type="Proteomes" id="UP000198926"/>
    </source>
</evidence>
<evidence type="ECO:0000313" key="3">
    <source>
        <dbReference type="EMBL" id="SFS19936.1"/>
    </source>
</evidence>
<dbReference type="EMBL" id="FOZM01000002">
    <property type="protein sequence ID" value="SFS19936.1"/>
    <property type="molecule type" value="Genomic_DNA"/>
</dbReference>
<dbReference type="InterPro" id="IPR052738">
    <property type="entry name" value="ABC-Tungstate_binding"/>
</dbReference>
<keyword evidence="4" id="KW-1185">Reference proteome</keyword>
<proteinExistence type="predicted"/>
<dbReference type="AlphaFoldDB" id="A0A1I6MW58"/>
<dbReference type="PANTHER" id="PTHR37945:SF1">
    <property type="entry name" value="EXTRACELLULAR TUNGSTATE BINDING PROTEIN"/>
    <property type="match status" value="1"/>
</dbReference>
<feature type="signal peptide" evidence="1">
    <location>
        <begin position="1"/>
        <end position="18"/>
    </location>
</feature>
<gene>
    <name evidence="3" type="ORF">SAMN05444714_2430</name>
</gene>